<dbReference type="InterPro" id="IPR003653">
    <property type="entry name" value="Peptidase_C48_C"/>
</dbReference>
<evidence type="ECO:0000256" key="2">
    <source>
        <dbReference type="ARBA" id="ARBA00022670"/>
    </source>
</evidence>
<dbReference type="EMBL" id="JAVIJP010000008">
    <property type="protein sequence ID" value="KAL3648193.1"/>
    <property type="molecule type" value="Genomic_DNA"/>
</dbReference>
<dbReference type="SUPFAM" id="SSF54001">
    <property type="entry name" value="Cysteine proteinases"/>
    <property type="match status" value="1"/>
</dbReference>
<protein>
    <recommendedName>
        <fullName evidence="4">Ubiquitin-like protease family profile domain-containing protein</fullName>
    </recommendedName>
</protein>
<evidence type="ECO:0000256" key="3">
    <source>
        <dbReference type="ARBA" id="ARBA00022801"/>
    </source>
</evidence>
<keyword evidence="3" id="KW-0378">Hydrolase</keyword>
<dbReference type="GO" id="GO:0006508">
    <property type="term" value="P:proteolysis"/>
    <property type="evidence" value="ECO:0007669"/>
    <property type="project" value="UniProtKB-KW"/>
</dbReference>
<evidence type="ECO:0000259" key="4">
    <source>
        <dbReference type="Pfam" id="PF02902"/>
    </source>
</evidence>
<keyword evidence="6" id="KW-1185">Reference proteome</keyword>
<organism evidence="5 6">
    <name type="scientific">Castilleja foliolosa</name>
    <dbReference type="NCBI Taxonomy" id="1961234"/>
    <lineage>
        <taxon>Eukaryota</taxon>
        <taxon>Viridiplantae</taxon>
        <taxon>Streptophyta</taxon>
        <taxon>Embryophyta</taxon>
        <taxon>Tracheophyta</taxon>
        <taxon>Spermatophyta</taxon>
        <taxon>Magnoliopsida</taxon>
        <taxon>eudicotyledons</taxon>
        <taxon>Gunneridae</taxon>
        <taxon>Pentapetalae</taxon>
        <taxon>asterids</taxon>
        <taxon>lamiids</taxon>
        <taxon>Lamiales</taxon>
        <taxon>Orobanchaceae</taxon>
        <taxon>Pedicularideae</taxon>
        <taxon>Castillejinae</taxon>
        <taxon>Castilleja</taxon>
    </lineage>
</organism>
<dbReference type="Proteomes" id="UP001632038">
    <property type="component" value="Unassembled WGS sequence"/>
</dbReference>
<dbReference type="Pfam" id="PF02902">
    <property type="entry name" value="Peptidase_C48"/>
    <property type="match status" value="1"/>
</dbReference>
<sequence>MGCIMIQIRKVFESRSYFHIPTIRAFAKKLDYVRHRGIGEPPLTPIRRIYVLPGEYLTPINVSKTAVIKQQVKPSVLNIRRAIRPPKDSYGATYCLTDRTNKHMNAYLTYLESDSKEERDIENGVIYETARFFKNLEDHTKWTEIQAIEACGYCINFPNLSCVTPKAKGNIWSWESIKLISEKMYHGNEPSKILDADKGQMEKLDPEDEAVKILLDHVLGNCILYVTDSWAPVVPFTEVDKIYIVWLANDHFYPFVIDLVKCEVWISDSISNNTNEGQRGNRYNKILCLRRILPAILQLSGFYDVRKDLKPVFREWDLNFANKEQCFTQTDGVSCRPFSLKMMEVLISRRALSNITQKNMNFIRRGIVERIFTYSKPPPK</sequence>
<gene>
    <name evidence="5" type="ORF">CASFOL_007617</name>
</gene>
<evidence type="ECO:0000313" key="6">
    <source>
        <dbReference type="Proteomes" id="UP001632038"/>
    </source>
</evidence>
<dbReference type="Gene3D" id="3.40.395.10">
    <property type="entry name" value="Adenoviral Proteinase, Chain A"/>
    <property type="match status" value="1"/>
</dbReference>
<name>A0ABD3E100_9LAMI</name>
<feature type="domain" description="Ubiquitin-like protease family profile" evidence="4">
    <location>
        <begin position="230"/>
        <end position="371"/>
    </location>
</feature>
<comment type="similarity">
    <text evidence="1">Belongs to the peptidase C48 family.</text>
</comment>
<dbReference type="AlphaFoldDB" id="A0ABD3E100"/>
<accession>A0ABD3E100</accession>
<comment type="caution">
    <text evidence="5">The sequence shown here is derived from an EMBL/GenBank/DDBJ whole genome shotgun (WGS) entry which is preliminary data.</text>
</comment>
<keyword evidence="2" id="KW-0645">Protease</keyword>
<dbReference type="InterPro" id="IPR038765">
    <property type="entry name" value="Papain-like_cys_pep_sf"/>
</dbReference>
<reference evidence="6" key="1">
    <citation type="journal article" date="2024" name="IScience">
        <title>Strigolactones Initiate the Formation of Haustorium-like Structures in Castilleja.</title>
        <authorList>
            <person name="Buerger M."/>
            <person name="Peterson D."/>
            <person name="Chory J."/>
        </authorList>
    </citation>
    <scope>NUCLEOTIDE SEQUENCE [LARGE SCALE GENOMIC DNA]</scope>
</reference>
<proteinExistence type="inferred from homology"/>
<evidence type="ECO:0000313" key="5">
    <source>
        <dbReference type="EMBL" id="KAL3648193.1"/>
    </source>
</evidence>
<evidence type="ECO:0000256" key="1">
    <source>
        <dbReference type="ARBA" id="ARBA00005234"/>
    </source>
</evidence>
<dbReference type="GO" id="GO:0008233">
    <property type="term" value="F:peptidase activity"/>
    <property type="evidence" value="ECO:0007669"/>
    <property type="project" value="UniProtKB-KW"/>
</dbReference>